<dbReference type="PANTHER" id="PTHR31303">
    <property type="entry name" value="CTP-DEPENDENT DIACYLGLYCEROL KINASE 1"/>
    <property type="match status" value="1"/>
</dbReference>
<feature type="transmembrane region" description="Helical" evidence="1">
    <location>
        <begin position="28"/>
        <end position="48"/>
    </location>
</feature>
<evidence type="ECO:0000256" key="1">
    <source>
        <dbReference type="SAM" id="Phobius"/>
    </source>
</evidence>
<dbReference type="GO" id="GO:0004143">
    <property type="term" value="F:ATP-dependent diacylglycerol kinase activity"/>
    <property type="evidence" value="ECO:0007669"/>
    <property type="project" value="InterPro"/>
</dbReference>
<reference evidence="3" key="1">
    <citation type="submission" date="2017-09" db="EMBL/GenBank/DDBJ databases">
        <title>Depth-based differentiation of microbial function through sediment-hosted aquifers and enrichment of novel symbionts in the deep terrestrial subsurface.</title>
        <authorList>
            <person name="Probst A.J."/>
            <person name="Ladd B."/>
            <person name="Jarett J.K."/>
            <person name="Geller-Mcgrath D.E."/>
            <person name="Sieber C.M.K."/>
            <person name="Emerson J.B."/>
            <person name="Anantharaman K."/>
            <person name="Thomas B.C."/>
            <person name="Malmstrom R."/>
            <person name="Stieglmeier M."/>
            <person name="Klingl A."/>
            <person name="Woyke T."/>
            <person name="Ryan C.M."/>
            <person name="Banfield J.F."/>
        </authorList>
    </citation>
    <scope>NUCLEOTIDE SEQUENCE [LARGE SCALE GENOMIC DNA]</scope>
</reference>
<dbReference type="GO" id="GO:0006654">
    <property type="term" value="P:phosphatidic acid biosynthetic process"/>
    <property type="evidence" value="ECO:0007669"/>
    <property type="project" value="TreeGrafter"/>
</dbReference>
<evidence type="ECO:0000313" key="3">
    <source>
        <dbReference type="Proteomes" id="UP000230078"/>
    </source>
</evidence>
<keyword evidence="1" id="KW-0812">Transmembrane</keyword>
<feature type="transmembrane region" description="Helical" evidence="1">
    <location>
        <begin position="54"/>
        <end position="75"/>
    </location>
</feature>
<feature type="transmembrane region" description="Helical" evidence="1">
    <location>
        <begin position="169"/>
        <end position="188"/>
    </location>
</feature>
<dbReference type="AlphaFoldDB" id="A0A2M7V1X0"/>
<dbReference type="InterPro" id="IPR037997">
    <property type="entry name" value="Dgk1-like"/>
</dbReference>
<dbReference type="PANTHER" id="PTHR31303:SF1">
    <property type="entry name" value="CTP-DEPENDENT DIACYLGLYCEROL KINASE 1"/>
    <property type="match status" value="1"/>
</dbReference>
<evidence type="ECO:0000313" key="2">
    <source>
        <dbReference type="EMBL" id="PIZ92389.1"/>
    </source>
</evidence>
<name>A0A2M7V1X0_9BACT</name>
<evidence type="ECO:0008006" key="4">
    <source>
        <dbReference type="Google" id="ProtNLM"/>
    </source>
</evidence>
<proteinExistence type="predicted"/>
<dbReference type="EMBL" id="PFPI01000060">
    <property type="protein sequence ID" value="PIZ92389.1"/>
    <property type="molecule type" value="Genomic_DNA"/>
</dbReference>
<accession>A0A2M7V1X0</accession>
<keyword evidence="1" id="KW-0472">Membrane</keyword>
<organism evidence="2 3">
    <name type="scientific">Candidatus Magasanikbacteria bacterium CG_4_10_14_0_2_um_filter_41_31</name>
    <dbReference type="NCBI Taxonomy" id="1974639"/>
    <lineage>
        <taxon>Bacteria</taxon>
        <taxon>Candidatus Magasanikiibacteriota</taxon>
    </lineage>
</organism>
<protein>
    <recommendedName>
        <fullName evidence="4">Phosphatidate cytidylyltransferase</fullName>
    </recommendedName>
</protein>
<sequence length="241" mass="26925">MEGNVNSKNFVQKKSTTNEKPELELGRAFLHIIFNVVAFVLVVMPQVTDADIDATLIGFGIAVPVVETFMITGYWTSKKWAPGIWYANWYEWFYKHIARWFIRPKERGKLTAMSSYLLGLVVIRLVFHAPMIEALFIMTILSWGDPAARIGGKSIEGAYLPGRKDKKTWAGFLSFIFVASLMVLFLDLGLVATGALTLGASTFMTQYFAVLAGGLAEAYVPWWDNFFITLASYGTYAAIMG</sequence>
<feature type="transmembrane region" description="Helical" evidence="1">
    <location>
        <begin position="195"/>
        <end position="216"/>
    </location>
</feature>
<keyword evidence="1" id="KW-1133">Transmembrane helix</keyword>
<feature type="transmembrane region" description="Helical" evidence="1">
    <location>
        <begin position="116"/>
        <end position="143"/>
    </location>
</feature>
<comment type="caution">
    <text evidence="2">The sequence shown here is derived from an EMBL/GenBank/DDBJ whole genome shotgun (WGS) entry which is preliminary data.</text>
</comment>
<dbReference type="Proteomes" id="UP000230078">
    <property type="component" value="Unassembled WGS sequence"/>
</dbReference>
<gene>
    <name evidence="2" type="ORF">COX83_04310</name>
</gene>